<dbReference type="Gene3D" id="3.30.450.20">
    <property type="entry name" value="PAS domain"/>
    <property type="match status" value="2"/>
</dbReference>
<name>A0AB36ZUG3_9BACT</name>
<dbReference type="RefSeq" id="WP_079579754.1">
    <property type="nucleotide sequence ID" value="NZ_FUYO01000025.1"/>
</dbReference>
<dbReference type="GO" id="GO:0005524">
    <property type="term" value="F:ATP binding"/>
    <property type="evidence" value="ECO:0007669"/>
    <property type="project" value="UniProtKB-KW"/>
</dbReference>
<evidence type="ECO:0000313" key="17">
    <source>
        <dbReference type="Proteomes" id="UP000239861"/>
    </source>
</evidence>
<keyword evidence="12" id="KW-0902">Two-component regulatory system</keyword>
<dbReference type="InterPro" id="IPR036890">
    <property type="entry name" value="HATPase_C_sf"/>
</dbReference>
<dbReference type="PANTHER" id="PTHR43065:SF46">
    <property type="entry name" value="C4-DICARBOXYLATE TRANSPORT SENSOR PROTEIN DCTB"/>
    <property type="match status" value="1"/>
</dbReference>
<evidence type="ECO:0000256" key="5">
    <source>
        <dbReference type="ARBA" id="ARBA00022553"/>
    </source>
</evidence>
<protein>
    <recommendedName>
        <fullName evidence="3">histidine kinase</fullName>
        <ecNumber evidence="3">2.7.13.3</ecNumber>
    </recommendedName>
</protein>
<evidence type="ECO:0000256" key="7">
    <source>
        <dbReference type="ARBA" id="ARBA00022692"/>
    </source>
</evidence>
<dbReference type="CDD" id="cd18774">
    <property type="entry name" value="PDC2_HK_sensor"/>
    <property type="match status" value="1"/>
</dbReference>
<evidence type="ECO:0000256" key="14">
    <source>
        <dbReference type="SAM" id="Phobius"/>
    </source>
</evidence>
<dbReference type="Gene3D" id="1.10.287.130">
    <property type="match status" value="1"/>
</dbReference>
<dbReference type="SUPFAM" id="SSF55874">
    <property type="entry name" value="ATPase domain of HSP90 chaperone/DNA topoisomerase II/histidine kinase"/>
    <property type="match status" value="1"/>
</dbReference>
<dbReference type="SMART" id="SM00387">
    <property type="entry name" value="HATPase_c"/>
    <property type="match status" value="1"/>
</dbReference>
<evidence type="ECO:0000256" key="8">
    <source>
        <dbReference type="ARBA" id="ARBA00022741"/>
    </source>
</evidence>
<comment type="subcellular location">
    <subcellularLocation>
        <location evidence="2">Cell membrane</location>
        <topology evidence="2">Multi-pass membrane protein</topology>
    </subcellularLocation>
</comment>
<evidence type="ECO:0000256" key="1">
    <source>
        <dbReference type="ARBA" id="ARBA00000085"/>
    </source>
</evidence>
<comment type="catalytic activity">
    <reaction evidence="1">
        <text>ATP + protein L-histidine = ADP + protein N-phospho-L-histidine.</text>
        <dbReference type="EC" id="2.7.13.3"/>
    </reaction>
</comment>
<dbReference type="Proteomes" id="UP000239861">
    <property type="component" value="Unassembled WGS sequence"/>
</dbReference>
<dbReference type="Gene3D" id="3.30.565.10">
    <property type="entry name" value="Histidine kinase-like ATPase, C-terminal domain"/>
    <property type="match status" value="1"/>
</dbReference>
<dbReference type="AlphaFoldDB" id="A0AB36ZUG3"/>
<evidence type="ECO:0000256" key="6">
    <source>
        <dbReference type="ARBA" id="ARBA00022679"/>
    </source>
</evidence>
<feature type="domain" description="Histidine kinase" evidence="15">
    <location>
        <begin position="411"/>
        <end position="631"/>
    </location>
</feature>
<dbReference type="InterPro" id="IPR003594">
    <property type="entry name" value="HATPase_dom"/>
</dbReference>
<gene>
    <name evidence="16" type="ORF">B0F89_11544</name>
</gene>
<dbReference type="InterPro" id="IPR033480">
    <property type="entry name" value="sCache_2"/>
</dbReference>
<keyword evidence="13 14" id="KW-0472">Membrane</keyword>
<dbReference type="PROSITE" id="PS50109">
    <property type="entry name" value="HIS_KIN"/>
    <property type="match status" value="1"/>
</dbReference>
<dbReference type="PANTHER" id="PTHR43065">
    <property type="entry name" value="SENSOR HISTIDINE KINASE"/>
    <property type="match status" value="1"/>
</dbReference>
<dbReference type="Pfam" id="PF02518">
    <property type="entry name" value="HATPase_c"/>
    <property type="match status" value="1"/>
</dbReference>
<keyword evidence="9 16" id="KW-0418">Kinase</keyword>
<feature type="transmembrane region" description="Helical" evidence="14">
    <location>
        <begin position="349"/>
        <end position="371"/>
    </location>
</feature>
<dbReference type="InterPro" id="IPR005467">
    <property type="entry name" value="His_kinase_dom"/>
</dbReference>
<keyword evidence="8" id="KW-0547">Nucleotide-binding</keyword>
<keyword evidence="4" id="KW-1003">Cell membrane</keyword>
<dbReference type="EMBL" id="PTIW01000015">
    <property type="protein sequence ID" value="PPK60875.1"/>
    <property type="molecule type" value="Genomic_DNA"/>
</dbReference>
<dbReference type="Pfam" id="PF08269">
    <property type="entry name" value="dCache_2"/>
    <property type="match status" value="1"/>
</dbReference>
<evidence type="ECO:0000256" key="9">
    <source>
        <dbReference type="ARBA" id="ARBA00022777"/>
    </source>
</evidence>
<dbReference type="Pfam" id="PF00512">
    <property type="entry name" value="HisKA"/>
    <property type="match status" value="1"/>
</dbReference>
<dbReference type="InterPro" id="IPR004358">
    <property type="entry name" value="Sig_transdc_His_kin-like_C"/>
</dbReference>
<reference evidence="16 17" key="1">
    <citation type="submission" date="2018-02" db="EMBL/GenBank/DDBJ databases">
        <title>Subsurface microbial communities from deep shales in Ohio and West Virginia, USA.</title>
        <authorList>
            <person name="Wrighton K."/>
        </authorList>
    </citation>
    <scope>NUCLEOTIDE SEQUENCE [LARGE SCALE GENOMIC DNA]</scope>
    <source>
        <strain evidence="16 17">MARC-MIP3H16</strain>
    </source>
</reference>
<dbReference type="InterPro" id="IPR004010">
    <property type="entry name" value="Double_Cache_2"/>
</dbReference>
<evidence type="ECO:0000313" key="16">
    <source>
        <dbReference type="EMBL" id="PPK60875.1"/>
    </source>
</evidence>
<evidence type="ECO:0000256" key="12">
    <source>
        <dbReference type="ARBA" id="ARBA00023012"/>
    </source>
</evidence>
<keyword evidence="10" id="KW-0067">ATP-binding</keyword>
<dbReference type="InterPro" id="IPR003661">
    <property type="entry name" value="HisK_dim/P_dom"/>
</dbReference>
<comment type="caution">
    <text evidence="16">The sequence shown here is derived from an EMBL/GenBank/DDBJ whole genome shotgun (WGS) entry which is preliminary data.</text>
</comment>
<keyword evidence="6" id="KW-0808">Transferase</keyword>
<accession>A0AB36ZUG3</accession>
<dbReference type="GO" id="GO:0005886">
    <property type="term" value="C:plasma membrane"/>
    <property type="evidence" value="ECO:0007669"/>
    <property type="project" value="UniProtKB-SubCell"/>
</dbReference>
<dbReference type="InterPro" id="IPR036097">
    <property type="entry name" value="HisK_dim/P_sf"/>
</dbReference>
<dbReference type="SMART" id="SM01049">
    <property type="entry name" value="Cache_2"/>
    <property type="match status" value="2"/>
</dbReference>
<dbReference type="CDD" id="cd00082">
    <property type="entry name" value="HisKA"/>
    <property type="match status" value="1"/>
</dbReference>
<dbReference type="SUPFAM" id="SSF47384">
    <property type="entry name" value="Homodimeric domain of signal transducing histidine kinase"/>
    <property type="match status" value="1"/>
</dbReference>
<dbReference type="PRINTS" id="PR00344">
    <property type="entry name" value="BCTRLSENSOR"/>
</dbReference>
<keyword evidence="5" id="KW-0597">Phosphoprotein</keyword>
<evidence type="ECO:0000259" key="15">
    <source>
        <dbReference type="PROSITE" id="PS50109"/>
    </source>
</evidence>
<proteinExistence type="predicted"/>
<dbReference type="GO" id="GO:0000155">
    <property type="term" value="F:phosphorelay sensor kinase activity"/>
    <property type="evidence" value="ECO:0007669"/>
    <property type="project" value="InterPro"/>
</dbReference>
<feature type="transmembrane region" description="Helical" evidence="14">
    <location>
        <begin position="12"/>
        <end position="33"/>
    </location>
</feature>
<evidence type="ECO:0000256" key="2">
    <source>
        <dbReference type="ARBA" id="ARBA00004651"/>
    </source>
</evidence>
<evidence type="ECO:0000256" key="11">
    <source>
        <dbReference type="ARBA" id="ARBA00022989"/>
    </source>
</evidence>
<evidence type="ECO:0000256" key="4">
    <source>
        <dbReference type="ARBA" id="ARBA00022475"/>
    </source>
</evidence>
<sequence>MIRKENKILKIIKYAPMIFIFILCILINFYLLYEKKQNLNLEKKQIKQKYITTNKELVKNEVLETIHYINIKQKNTEKNLEQMLKKVVLNAYQISLNVYNMNKNEKKEKILEQIKKVLNNIKYAKDGYFFIYDFDGVNILHGGDKSIEGRNLLDYKDSKSNNISKELNKILKTKSETYYSWYWPKNDNKEYKKIGFFKKIEPLNLYIGTGRFVVDYEQNLKKEILEYLSSVKYRKYGYIFVLDSKGKYLSYYNEDFIGKNISNLAFVENINKSFEKMKEISQKGGYLKYSHINKPNNILKKIEKISYIKKFDKWNWIIGTGFYMDDVYKEIEEKEFLLEKKYDEEIKTLYKITIISTIILLLISIYISKLIEKIFLRYKSMIEEQIQVNRKKDNLIAYQSKMATMGEMIGNIAHQWRQPLSSISTAATGVKMQKEIGVLTDEFEIKSLDSINNNVQYLSKTIDDFRNFFKNNKTRKEFNIQDSFEKTFKLVSAQYKNKDIELISNIEDVKIYSFESKLVQVLINILNNARDELIKQNFRKLIFIEAKRVKNSLIILIKDNANGINDDIKHRIFEPYFTTKSKEDGTGIGLYMSSEIVNKHLDGTLEFTNEEYEFENEKYKGACFKITLPID</sequence>
<evidence type="ECO:0000256" key="3">
    <source>
        <dbReference type="ARBA" id="ARBA00012438"/>
    </source>
</evidence>
<evidence type="ECO:0000256" key="13">
    <source>
        <dbReference type="ARBA" id="ARBA00023136"/>
    </source>
</evidence>
<keyword evidence="7 14" id="KW-0812">Transmembrane</keyword>
<organism evidence="16 17">
    <name type="scientific">Malaciobacter marinus</name>
    <dbReference type="NCBI Taxonomy" id="505249"/>
    <lineage>
        <taxon>Bacteria</taxon>
        <taxon>Pseudomonadati</taxon>
        <taxon>Campylobacterota</taxon>
        <taxon>Epsilonproteobacteria</taxon>
        <taxon>Campylobacterales</taxon>
        <taxon>Arcobacteraceae</taxon>
        <taxon>Malaciobacter</taxon>
    </lineage>
</organism>
<dbReference type="EC" id="2.7.13.3" evidence="3"/>
<evidence type="ECO:0000256" key="10">
    <source>
        <dbReference type="ARBA" id="ARBA00022840"/>
    </source>
</evidence>
<keyword evidence="11 14" id="KW-1133">Transmembrane helix</keyword>